<reference evidence="3" key="1">
    <citation type="submission" date="2020-12" db="EMBL/GenBank/DDBJ databases">
        <authorList>
            <person name="Iha C."/>
        </authorList>
    </citation>
    <scope>NUCLEOTIDE SEQUENCE</scope>
</reference>
<dbReference type="Gene3D" id="3.20.80.10">
    <property type="entry name" value="Regulatory factor, effector binding domain"/>
    <property type="match status" value="1"/>
</dbReference>
<organism evidence="3 4">
    <name type="scientific">Ostreobium quekettii</name>
    <dbReference type="NCBI Taxonomy" id="121088"/>
    <lineage>
        <taxon>Eukaryota</taxon>
        <taxon>Viridiplantae</taxon>
        <taxon>Chlorophyta</taxon>
        <taxon>core chlorophytes</taxon>
        <taxon>Ulvophyceae</taxon>
        <taxon>TCBD clade</taxon>
        <taxon>Bryopsidales</taxon>
        <taxon>Ostreobineae</taxon>
        <taxon>Ostreobiaceae</taxon>
        <taxon>Ostreobium</taxon>
    </lineage>
</organism>
<comment type="caution">
    <text evidence="3">The sequence shown here is derived from an EMBL/GenBank/DDBJ whole genome shotgun (WGS) entry which is preliminary data.</text>
</comment>
<evidence type="ECO:0000256" key="2">
    <source>
        <dbReference type="SAM" id="SignalP"/>
    </source>
</evidence>
<keyword evidence="4" id="KW-1185">Reference proteome</keyword>
<name>A0A8S1J381_9CHLO</name>
<dbReference type="InterPro" id="IPR011256">
    <property type="entry name" value="Reg_factor_effector_dom_sf"/>
</dbReference>
<dbReference type="FunFam" id="3.20.80.10:FF:000002">
    <property type="entry name" value="Heme-binding protein 2"/>
    <property type="match status" value="1"/>
</dbReference>
<dbReference type="PANTHER" id="PTHR11220:SF1">
    <property type="entry name" value="HEME-BINDING PROTEIN 2"/>
    <property type="match status" value="1"/>
</dbReference>
<sequence>MHRMATVLCAIVAGMALWGGGVRADPPPFCNGLDCPAFSNVSAGDGVELRSYDPAFWVHTNVNESDVNKAKGKGLTRLDRYFFGYNDGDHYIPATAPIVTEMKTNATSYEFFYFIPFEYQESPPVPSSPDVFVDDLPAANFYVSTFGGYAEPELVALEAQTLLSKLKATGATVDECRYYVAEYDSPFQTTDRHNEIWYRDVAAPAPAPQPSPAPGTATAATVVTVV</sequence>
<gene>
    <name evidence="3" type="ORF">OSTQU699_LOCUS3353</name>
</gene>
<dbReference type="InterPro" id="IPR006917">
    <property type="entry name" value="SOUL_heme-bd"/>
</dbReference>
<evidence type="ECO:0000313" key="3">
    <source>
        <dbReference type="EMBL" id="CAD7697993.1"/>
    </source>
</evidence>
<feature type="signal peptide" evidence="2">
    <location>
        <begin position="1"/>
        <end position="24"/>
    </location>
</feature>
<evidence type="ECO:0000256" key="1">
    <source>
        <dbReference type="ARBA" id="ARBA00009817"/>
    </source>
</evidence>
<proteinExistence type="inferred from homology"/>
<dbReference type="OrthoDB" id="6424451at2759"/>
<dbReference type="AlphaFoldDB" id="A0A8S1J381"/>
<dbReference type="PANTHER" id="PTHR11220">
    <property type="entry name" value="HEME-BINDING PROTEIN-RELATED"/>
    <property type="match status" value="1"/>
</dbReference>
<accession>A0A8S1J381</accession>
<feature type="chain" id="PRO_5035797084" description="Heme-binding protein" evidence="2">
    <location>
        <begin position="25"/>
        <end position="226"/>
    </location>
</feature>
<comment type="similarity">
    <text evidence="1">Belongs to the HEBP family.</text>
</comment>
<keyword evidence="2" id="KW-0732">Signal</keyword>
<evidence type="ECO:0000313" key="4">
    <source>
        <dbReference type="Proteomes" id="UP000708148"/>
    </source>
</evidence>
<dbReference type="SUPFAM" id="SSF55136">
    <property type="entry name" value="Probable bacterial effector-binding domain"/>
    <property type="match status" value="1"/>
</dbReference>
<dbReference type="Pfam" id="PF04832">
    <property type="entry name" value="SOUL"/>
    <property type="match status" value="1"/>
</dbReference>
<dbReference type="EMBL" id="CAJHUC010000740">
    <property type="protein sequence ID" value="CAD7697993.1"/>
    <property type="molecule type" value="Genomic_DNA"/>
</dbReference>
<protein>
    <recommendedName>
        <fullName evidence="5">Heme-binding protein</fullName>
    </recommendedName>
</protein>
<dbReference type="Proteomes" id="UP000708148">
    <property type="component" value="Unassembled WGS sequence"/>
</dbReference>
<evidence type="ECO:0008006" key="5">
    <source>
        <dbReference type="Google" id="ProtNLM"/>
    </source>
</evidence>